<evidence type="ECO:0000256" key="3">
    <source>
        <dbReference type="ARBA" id="ARBA00022741"/>
    </source>
</evidence>
<evidence type="ECO:0000256" key="2">
    <source>
        <dbReference type="ARBA" id="ARBA00022448"/>
    </source>
</evidence>
<dbReference type="SUPFAM" id="SSF52540">
    <property type="entry name" value="P-loop containing nucleoside triphosphate hydrolases"/>
    <property type="match status" value="1"/>
</dbReference>
<dbReference type="InterPro" id="IPR027417">
    <property type="entry name" value="P-loop_NTPase"/>
</dbReference>
<evidence type="ECO:0000256" key="4">
    <source>
        <dbReference type="ARBA" id="ARBA00022840"/>
    </source>
</evidence>
<evidence type="ECO:0000313" key="6">
    <source>
        <dbReference type="EMBL" id="CYW66022.1"/>
    </source>
</evidence>
<dbReference type="GO" id="GO:0016887">
    <property type="term" value="F:ATP hydrolysis activity"/>
    <property type="evidence" value="ECO:0007669"/>
    <property type="project" value="InterPro"/>
</dbReference>
<dbReference type="CDD" id="cd03230">
    <property type="entry name" value="ABC_DR_subfamily_A"/>
    <property type="match status" value="1"/>
</dbReference>
<dbReference type="Gene3D" id="3.40.50.300">
    <property type="entry name" value="P-loop containing nucleotide triphosphate hydrolases"/>
    <property type="match status" value="1"/>
</dbReference>
<dbReference type="GO" id="GO:0005524">
    <property type="term" value="F:ATP binding"/>
    <property type="evidence" value="ECO:0007669"/>
    <property type="project" value="UniProtKB-KW"/>
</dbReference>
<dbReference type="PANTHER" id="PTHR42711">
    <property type="entry name" value="ABC TRANSPORTER ATP-BINDING PROTEIN"/>
    <property type="match status" value="1"/>
</dbReference>
<dbReference type="SMART" id="SM00382">
    <property type="entry name" value="AAA"/>
    <property type="match status" value="1"/>
</dbReference>
<protein>
    <submittedName>
        <fullName evidence="6">ABC transporter ATP-binding protein</fullName>
    </submittedName>
</protein>
<evidence type="ECO:0000259" key="5">
    <source>
        <dbReference type="PROSITE" id="PS50893"/>
    </source>
</evidence>
<comment type="similarity">
    <text evidence="1">Belongs to the ABC transporter superfamily.</text>
</comment>
<dbReference type="InterPro" id="IPR017871">
    <property type="entry name" value="ABC_transporter-like_CS"/>
</dbReference>
<dbReference type="AlphaFoldDB" id="A0A116PMG3"/>
<feature type="domain" description="ABC transporter" evidence="5">
    <location>
        <begin position="4"/>
        <end position="229"/>
    </location>
</feature>
<organism evidence="6 7">
    <name type="scientific">Streptococcus suis</name>
    <dbReference type="NCBI Taxonomy" id="1307"/>
    <lineage>
        <taxon>Bacteria</taxon>
        <taxon>Bacillati</taxon>
        <taxon>Bacillota</taxon>
        <taxon>Bacilli</taxon>
        <taxon>Lactobacillales</taxon>
        <taxon>Streptococcaceae</taxon>
        <taxon>Streptococcus</taxon>
    </lineage>
</organism>
<dbReference type="InterPro" id="IPR003439">
    <property type="entry name" value="ABC_transporter-like_ATP-bd"/>
</dbReference>
<dbReference type="InterPro" id="IPR050763">
    <property type="entry name" value="ABC_transporter_ATP-binding"/>
</dbReference>
<keyword evidence="3" id="KW-0547">Nucleotide-binding</keyword>
<keyword evidence="4 6" id="KW-0067">ATP-binding</keyword>
<dbReference type="InterPro" id="IPR003593">
    <property type="entry name" value="AAA+_ATPase"/>
</dbReference>
<proteinExistence type="inferred from homology"/>
<gene>
    <name evidence="6" type="primary">ybhF_3</name>
    <name evidence="6" type="ORF">ERS132539_02107</name>
</gene>
<reference evidence="6 7" key="1">
    <citation type="submission" date="2016-02" db="EMBL/GenBank/DDBJ databases">
        <authorList>
            <consortium name="Pathogen Informatics"/>
        </authorList>
    </citation>
    <scope>NUCLEOTIDE SEQUENCE [LARGE SCALE GENOMIC DNA]</scope>
    <source>
        <strain evidence="6 7">SS1013</strain>
    </source>
</reference>
<dbReference type="PANTHER" id="PTHR42711:SF5">
    <property type="entry name" value="ABC TRANSPORTER ATP-BINDING PROTEIN NATA"/>
    <property type="match status" value="1"/>
</dbReference>
<dbReference type="PROSITE" id="PS50893">
    <property type="entry name" value="ABC_TRANSPORTER_2"/>
    <property type="match status" value="1"/>
</dbReference>
<sequence>MSVIRVENMTKDFGHGRGIFNVDFQVGKGEVLGFLGPNGAGKTTTIRHLLGFTQPSKGTAEIMGLDCLGQHSQVMQYVGYLPGEIALPEGLTGWQFIRMMQQMRQIESDDYLHYLLDLFEFDPSGSTKRMSLGDKRKLAVVTAFMGNPDILILDEPTSGLDPLMQEKFIQFMVEEKRRGKTILLSSHIFPEVEATCDRIIIIKEGKLVAEVNAKELKNEDEKQYSLYFDNYQDLTDAVASLGGEEHETEALRLDVQVQTSQLPNFLGGLRQLRPSKITENRFDLESYFLDFYRSDRMFKEI</sequence>
<accession>A0A116PMG3</accession>
<dbReference type="PROSITE" id="PS00211">
    <property type="entry name" value="ABC_TRANSPORTER_1"/>
    <property type="match status" value="1"/>
</dbReference>
<dbReference type="Pfam" id="PF00005">
    <property type="entry name" value="ABC_tran"/>
    <property type="match status" value="1"/>
</dbReference>
<dbReference type="RefSeq" id="WP_044767275.1">
    <property type="nucleotide sequence ID" value="NZ_CEIH01000104.1"/>
</dbReference>
<dbReference type="EMBL" id="FIJK01000069">
    <property type="protein sequence ID" value="CYW66022.1"/>
    <property type="molecule type" value="Genomic_DNA"/>
</dbReference>
<name>A0A116PMG3_STRSU</name>
<evidence type="ECO:0000256" key="1">
    <source>
        <dbReference type="ARBA" id="ARBA00005417"/>
    </source>
</evidence>
<dbReference type="Proteomes" id="UP000069526">
    <property type="component" value="Unassembled WGS sequence"/>
</dbReference>
<keyword evidence="2" id="KW-0813">Transport</keyword>
<evidence type="ECO:0000313" key="7">
    <source>
        <dbReference type="Proteomes" id="UP000069526"/>
    </source>
</evidence>